<dbReference type="NCBIfam" id="TIGR02532">
    <property type="entry name" value="IV_pilin_GFxxxE"/>
    <property type="match status" value="1"/>
</dbReference>
<keyword evidence="1" id="KW-1133">Transmembrane helix</keyword>
<dbReference type="SUPFAM" id="SSF54523">
    <property type="entry name" value="Pili subunits"/>
    <property type="match status" value="1"/>
</dbReference>
<protein>
    <recommendedName>
        <fullName evidence="4">General secretion pathway GspH domain-containing protein</fullName>
    </recommendedName>
</protein>
<reference evidence="2 3" key="1">
    <citation type="journal article" date="2016" name="Nat. Commun.">
        <title>Thousands of microbial genomes shed light on interconnected biogeochemical processes in an aquifer system.</title>
        <authorList>
            <person name="Anantharaman K."/>
            <person name="Brown C.T."/>
            <person name="Hug L.A."/>
            <person name="Sharon I."/>
            <person name="Castelle C.J."/>
            <person name="Probst A.J."/>
            <person name="Thomas B.C."/>
            <person name="Singh A."/>
            <person name="Wilkins M.J."/>
            <person name="Karaoz U."/>
            <person name="Brodie E.L."/>
            <person name="Williams K.H."/>
            <person name="Hubbard S.S."/>
            <person name="Banfield J.F."/>
        </authorList>
    </citation>
    <scope>NUCLEOTIDE SEQUENCE [LARGE SCALE GENOMIC DNA]</scope>
</reference>
<sequence length="170" mass="18693">MKNRAGFTLIELLVVITIISLFIGWSTTNYFRQQERQSLQNALATVRSHIDNIRLGSTSLLLPEGVSLSGFQGYGFILNSSADTLTRFYLEEGTSNNLNILEISKFRNIELVSPTNASVYFSHSSGELLDLFGQTAGITIILKNVVLEQCASLSINELGIITSNDQVTCP</sequence>
<evidence type="ECO:0000313" key="3">
    <source>
        <dbReference type="Proteomes" id="UP000178450"/>
    </source>
</evidence>
<dbReference type="EMBL" id="MGBG01000008">
    <property type="protein sequence ID" value="OGK66304.1"/>
    <property type="molecule type" value="Genomic_DNA"/>
</dbReference>
<gene>
    <name evidence="2" type="ORF">A2209_02010</name>
</gene>
<proteinExistence type="predicted"/>
<feature type="transmembrane region" description="Helical" evidence="1">
    <location>
        <begin position="7"/>
        <end position="25"/>
    </location>
</feature>
<dbReference type="AlphaFoldDB" id="A0A1F7KEL9"/>
<evidence type="ECO:0000256" key="1">
    <source>
        <dbReference type="SAM" id="Phobius"/>
    </source>
</evidence>
<dbReference type="Pfam" id="PF07963">
    <property type="entry name" value="N_methyl"/>
    <property type="match status" value="1"/>
</dbReference>
<dbReference type="Proteomes" id="UP000178450">
    <property type="component" value="Unassembled WGS sequence"/>
</dbReference>
<organism evidence="2 3">
    <name type="scientific">Candidatus Roizmanbacteria bacterium RIFOXYA1_FULL_41_12</name>
    <dbReference type="NCBI Taxonomy" id="1802082"/>
    <lineage>
        <taxon>Bacteria</taxon>
        <taxon>Candidatus Roizmaniibacteriota</taxon>
    </lineage>
</organism>
<name>A0A1F7KEL9_9BACT</name>
<dbReference type="InterPro" id="IPR045584">
    <property type="entry name" value="Pilin-like"/>
</dbReference>
<keyword evidence="1" id="KW-0472">Membrane</keyword>
<dbReference type="Gene3D" id="3.30.700.10">
    <property type="entry name" value="Glycoprotein, Type 4 Pilin"/>
    <property type="match status" value="1"/>
</dbReference>
<dbReference type="InterPro" id="IPR012902">
    <property type="entry name" value="N_methyl_site"/>
</dbReference>
<comment type="caution">
    <text evidence="2">The sequence shown here is derived from an EMBL/GenBank/DDBJ whole genome shotgun (WGS) entry which is preliminary data.</text>
</comment>
<keyword evidence="1" id="KW-0812">Transmembrane</keyword>
<accession>A0A1F7KEL9</accession>
<evidence type="ECO:0000313" key="2">
    <source>
        <dbReference type="EMBL" id="OGK66304.1"/>
    </source>
</evidence>
<evidence type="ECO:0008006" key="4">
    <source>
        <dbReference type="Google" id="ProtNLM"/>
    </source>
</evidence>